<dbReference type="InParanoid" id="A0A1D3CT85"/>
<feature type="compositionally biased region" description="Polar residues" evidence="1">
    <location>
        <begin position="10"/>
        <end position="20"/>
    </location>
</feature>
<proteinExistence type="predicted"/>
<feature type="region of interest" description="Disordered" evidence="1">
    <location>
        <begin position="1"/>
        <end position="35"/>
    </location>
</feature>
<evidence type="ECO:0000313" key="4">
    <source>
        <dbReference type="Proteomes" id="UP000095192"/>
    </source>
</evidence>
<keyword evidence="2" id="KW-1133">Transmembrane helix</keyword>
<dbReference type="EMBL" id="JROU02002049">
    <property type="protein sequence ID" value="OEH74411.1"/>
    <property type="molecule type" value="Genomic_DNA"/>
</dbReference>
<keyword evidence="2" id="KW-0812">Transmembrane</keyword>
<reference evidence="3 4" key="1">
    <citation type="journal article" date="2016" name="BMC Genomics">
        <title>Comparative genomics reveals Cyclospora cayetanensis possesses coccidia-like metabolism and invasion components but unique surface antigens.</title>
        <authorList>
            <person name="Liu S."/>
            <person name="Wang L."/>
            <person name="Zheng H."/>
            <person name="Xu Z."/>
            <person name="Roellig D.M."/>
            <person name="Li N."/>
            <person name="Frace M.A."/>
            <person name="Tang K."/>
            <person name="Arrowood M.J."/>
            <person name="Moss D.M."/>
            <person name="Zhang L."/>
            <person name="Feng Y."/>
            <person name="Xiao L."/>
        </authorList>
    </citation>
    <scope>NUCLEOTIDE SEQUENCE [LARGE SCALE GENOMIC DNA]</scope>
    <source>
        <strain evidence="3 4">CHN_HEN01</strain>
    </source>
</reference>
<organism evidence="3 4">
    <name type="scientific">Cyclospora cayetanensis</name>
    <dbReference type="NCBI Taxonomy" id="88456"/>
    <lineage>
        <taxon>Eukaryota</taxon>
        <taxon>Sar</taxon>
        <taxon>Alveolata</taxon>
        <taxon>Apicomplexa</taxon>
        <taxon>Conoidasida</taxon>
        <taxon>Coccidia</taxon>
        <taxon>Eucoccidiorida</taxon>
        <taxon>Eimeriorina</taxon>
        <taxon>Eimeriidae</taxon>
        <taxon>Cyclospora</taxon>
    </lineage>
</organism>
<comment type="caution">
    <text evidence="3">The sequence shown here is derived from an EMBL/GenBank/DDBJ whole genome shotgun (WGS) entry which is preliminary data.</text>
</comment>
<evidence type="ECO:0008006" key="5">
    <source>
        <dbReference type="Google" id="ProtNLM"/>
    </source>
</evidence>
<accession>A0A1D3CT85</accession>
<evidence type="ECO:0000256" key="1">
    <source>
        <dbReference type="SAM" id="MobiDB-lite"/>
    </source>
</evidence>
<keyword evidence="2" id="KW-0472">Membrane</keyword>
<dbReference type="AlphaFoldDB" id="A0A1D3CT85"/>
<sequence>MSRIAAQRAVQVSLSPTEGSSPYKLEREEAAASEPPHGVLNHLIDKRRPKAWRLALSALVVTFVAFLVVKCFSLMRRSTNGFGAATRRLAEAALPKSSSDVSACVLTADEGSGVPTTEGDTDVPRGNEGSISEGLLSANHGGGGSSPPRESKDPTLIGSSVDPEGSSVDPEGSLVDPTANPTHPEEGVLFPEGAQHHLMPIGHLKQQGLSKKALLKEKVKRRQWVADAVKAEAQRLGDAVGWLEEEEIEPLGHATWDEDDVFD</sequence>
<keyword evidence="4" id="KW-1185">Reference proteome</keyword>
<name>A0A1D3CT85_9EIME</name>
<dbReference type="Proteomes" id="UP000095192">
    <property type="component" value="Unassembled WGS sequence"/>
</dbReference>
<evidence type="ECO:0000313" key="3">
    <source>
        <dbReference type="EMBL" id="OEH74411.1"/>
    </source>
</evidence>
<gene>
    <name evidence="3" type="ORF">cyc_00415</name>
</gene>
<feature type="transmembrane region" description="Helical" evidence="2">
    <location>
        <begin position="51"/>
        <end position="69"/>
    </location>
</feature>
<evidence type="ECO:0000256" key="2">
    <source>
        <dbReference type="SAM" id="Phobius"/>
    </source>
</evidence>
<dbReference type="VEuPathDB" id="ToxoDB:cyc_00415"/>
<feature type="region of interest" description="Disordered" evidence="1">
    <location>
        <begin position="109"/>
        <end position="187"/>
    </location>
</feature>
<protein>
    <recommendedName>
        <fullName evidence="5">Transmembrane protein</fullName>
    </recommendedName>
</protein>